<sequence>MKTKFLLFYLSIGLIVSCLPDNNIKTSDQTETIIQWHLNTVSGGFAGVDHNFEMGVIIWQFEDANGILYVENNNNDDDLEDGFDTGIYPYRVIQDEDSRLYLEVDGIDNGLLSISDEDGTFTLDQNTKLSGSGADGYIYTFTREVVVIE</sequence>
<accession>A0A1M6FQV0</accession>
<evidence type="ECO:0000313" key="2">
    <source>
        <dbReference type="Proteomes" id="UP000184396"/>
    </source>
</evidence>
<protein>
    <recommendedName>
        <fullName evidence="3">Lipocalin-like domain-containing protein</fullName>
    </recommendedName>
</protein>
<dbReference type="STRING" id="1178825.SAMN05216261_2434"/>
<reference evidence="1 2" key="1">
    <citation type="submission" date="2016-11" db="EMBL/GenBank/DDBJ databases">
        <authorList>
            <person name="Jaros S."/>
            <person name="Januszkiewicz K."/>
            <person name="Wedrychowicz H."/>
        </authorList>
    </citation>
    <scope>NUCLEOTIDE SEQUENCE [LARGE SCALE GENOMIC DNA]</scope>
    <source>
        <strain evidence="1 2">CGMCC 1.12213</strain>
    </source>
</reference>
<proteinExistence type="predicted"/>
<dbReference type="AlphaFoldDB" id="A0A1M6FQV0"/>
<dbReference type="PROSITE" id="PS51257">
    <property type="entry name" value="PROKAR_LIPOPROTEIN"/>
    <property type="match status" value="1"/>
</dbReference>
<organism evidence="1 2">
    <name type="scientific">Algibacter luteus</name>
    <dbReference type="NCBI Taxonomy" id="1178825"/>
    <lineage>
        <taxon>Bacteria</taxon>
        <taxon>Pseudomonadati</taxon>
        <taxon>Bacteroidota</taxon>
        <taxon>Flavobacteriia</taxon>
        <taxon>Flavobacteriales</taxon>
        <taxon>Flavobacteriaceae</taxon>
        <taxon>Algibacter</taxon>
    </lineage>
</organism>
<dbReference type="RefSeq" id="WP_019388177.1">
    <property type="nucleotide sequence ID" value="NZ_ALIH01000010.1"/>
</dbReference>
<evidence type="ECO:0000313" key="1">
    <source>
        <dbReference type="EMBL" id="SHJ00082.1"/>
    </source>
</evidence>
<name>A0A1M6FQV0_9FLAO</name>
<dbReference type="OrthoDB" id="1201884at2"/>
<keyword evidence="2" id="KW-1185">Reference proteome</keyword>
<dbReference type="EMBL" id="FQYK01000006">
    <property type="protein sequence ID" value="SHJ00082.1"/>
    <property type="molecule type" value="Genomic_DNA"/>
</dbReference>
<dbReference type="Proteomes" id="UP000184396">
    <property type="component" value="Unassembled WGS sequence"/>
</dbReference>
<evidence type="ECO:0008006" key="3">
    <source>
        <dbReference type="Google" id="ProtNLM"/>
    </source>
</evidence>
<dbReference type="eggNOG" id="ENOG5032YUM">
    <property type="taxonomic scope" value="Bacteria"/>
</dbReference>
<gene>
    <name evidence="1" type="ORF">SAMN05216261_2434</name>
</gene>